<keyword evidence="2 3" id="KW-0808">Transferase</keyword>
<reference evidence="6" key="1">
    <citation type="submission" date="2024-10" db="EMBL/GenBank/DDBJ databases">
        <authorList>
            <person name="Ryan C."/>
        </authorList>
    </citation>
    <scope>NUCLEOTIDE SEQUENCE [LARGE SCALE GENOMIC DNA]</scope>
</reference>
<name>A0ABC9CVR4_9POAL</name>
<dbReference type="Pfam" id="PF00201">
    <property type="entry name" value="UDPGT"/>
    <property type="match status" value="1"/>
</dbReference>
<organism evidence="6 7">
    <name type="scientific">Urochloa decumbens</name>
    <dbReference type="NCBI Taxonomy" id="240449"/>
    <lineage>
        <taxon>Eukaryota</taxon>
        <taxon>Viridiplantae</taxon>
        <taxon>Streptophyta</taxon>
        <taxon>Embryophyta</taxon>
        <taxon>Tracheophyta</taxon>
        <taxon>Spermatophyta</taxon>
        <taxon>Magnoliopsida</taxon>
        <taxon>Liliopsida</taxon>
        <taxon>Poales</taxon>
        <taxon>Poaceae</taxon>
        <taxon>PACMAD clade</taxon>
        <taxon>Panicoideae</taxon>
        <taxon>Panicodae</taxon>
        <taxon>Paniceae</taxon>
        <taxon>Melinidinae</taxon>
        <taxon>Urochloa</taxon>
    </lineage>
</organism>
<dbReference type="PANTHER" id="PTHR48044">
    <property type="entry name" value="GLYCOSYLTRANSFERASE"/>
    <property type="match status" value="1"/>
</dbReference>
<dbReference type="Proteomes" id="UP001497457">
    <property type="component" value="Chromosome 30rd"/>
</dbReference>
<gene>
    <name evidence="6" type="ORF">URODEC1_LOCUS79005</name>
</gene>
<dbReference type="CDD" id="cd03784">
    <property type="entry name" value="GT1_Gtf-like"/>
    <property type="match status" value="1"/>
</dbReference>
<dbReference type="InterPro" id="IPR035595">
    <property type="entry name" value="UDP_glycos_trans_CS"/>
</dbReference>
<dbReference type="FunFam" id="3.40.50.2000:FF:000060">
    <property type="entry name" value="Glycosyltransferase"/>
    <property type="match status" value="1"/>
</dbReference>
<protein>
    <recommendedName>
        <fullName evidence="4">Glycosyltransferase</fullName>
        <ecNumber evidence="4">2.4.1.-</ecNumber>
    </recommendedName>
</protein>
<dbReference type="SUPFAM" id="SSF53756">
    <property type="entry name" value="UDP-Glycosyltransferase/glycogen phosphorylase"/>
    <property type="match status" value="1"/>
</dbReference>
<accession>A0ABC9CVR4</accession>
<sequence>MESPPPVAVVAVPFPAQGHLNALLHLSLQLASRGLPVHYAAPPEHARQARARVHGWGGGDDALLRTVRFHELPIPAYASPPPAATPGGGGPAAFPSHLMPLWEAFTAGAPAPLASLLAALSATHRRVVVLYDLANAFAAEEAARLPNGEGYGLICTSLSTLLWWTDAGTSLLRELSVGCVPIHTYIPEEFMEYSRKRARSDQTIPSSAGVLTNTCVTLEGESIDFFAEQLAGAGKKLFNVGPLNPILLLDASSSSEEQKGSSNSDKERHECLRWLDEQPPASVLYVSFGSTTSLRGEQVTELAAALRDSEQRFIWVLRDADRGNIFTDDCGEDHRHAKLMSEFTEETGGRGMVVTGWAPQLEILAHGATAAFLSHCGWNSTIESMAHGKPILGWPMHSDQPLNAELVCKHLEAGVLVRAVEKQREEVIPRATIQEAIEKVMVSDEGRKIQQRAMAIGEAVRSSAAAGGASRKDLEDFVAHITR</sequence>
<proteinExistence type="inferred from homology"/>
<dbReference type="GO" id="GO:1901137">
    <property type="term" value="P:carbohydrate derivative biosynthetic process"/>
    <property type="evidence" value="ECO:0007669"/>
    <property type="project" value="UniProtKB-ARBA"/>
</dbReference>
<evidence type="ECO:0000313" key="6">
    <source>
        <dbReference type="EMBL" id="CAL5026837.1"/>
    </source>
</evidence>
<evidence type="ECO:0000256" key="1">
    <source>
        <dbReference type="ARBA" id="ARBA00009995"/>
    </source>
</evidence>
<evidence type="ECO:0000256" key="2">
    <source>
        <dbReference type="ARBA" id="ARBA00022679"/>
    </source>
</evidence>
<dbReference type="EMBL" id="OZ075140">
    <property type="protein sequence ID" value="CAL5026837.1"/>
    <property type="molecule type" value="Genomic_DNA"/>
</dbReference>
<dbReference type="PROSITE" id="PS00375">
    <property type="entry name" value="UDPGT"/>
    <property type="match status" value="1"/>
</dbReference>
<evidence type="ECO:0000259" key="5">
    <source>
        <dbReference type="Pfam" id="PF26168"/>
    </source>
</evidence>
<dbReference type="GO" id="GO:0008194">
    <property type="term" value="F:UDP-glycosyltransferase activity"/>
    <property type="evidence" value="ECO:0007669"/>
    <property type="project" value="UniProtKB-ARBA"/>
</dbReference>
<dbReference type="InterPro" id="IPR058980">
    <property type="entry name" value="Glyco_transf_N"/>
</dbReference>
<dbReference type="AlphaFoldDB" id="A0ABC9CVR4"/>
<evidence type="ECO:0000313" key="7">
    <source>
        <dbReference type="Proteomes" id="UP001497457"/>
    </source>
</evidence>
<keyword evidence="7" id="KW-1185">Reference proteome</keyword>
<dbReference type="InterPro" id="IPR002213">
    <property type="entry name" value="UDP_glucos_trans"/>
</dbReference>
<keyword evidence="3" id="KW-0328">Glycosyltransferase</keyword>
<dbReference type="PANTHER" id="PTHR48044:SF86">
    <property type="entry name" value="GLYCOSYLTRANSFERASE"/>
    <property type="match status" value="1"/>
</dbReference>
<evidence type="ECO:0000256" key="3">
    <source>
        <dbReference type="RuleBase" id="RU003718"/>
    </source>
</evidence>
<dbReference type="Pfam" id="PF26168">
    <property type="entry name" value="Glyco_transf_N"/>
    <property type="match status" value="1"/>
</dbReference>
<comment type="similarity">
    <text evidence="1 3">Belongs to the UDP-glycosyltransferase family.</text>
</comment>
<dbReference type="EC" id="2.4.1.-" evidence="4"/>
<feature type="domain" description="Glycosyltransferase N-terminal" evidence="5">
    <location>
        <begin position="7"/>
        <end position="245"/>
    </location>
</feature>
<dbReference type="Gene3D" id="3.40.50.2000">
    <property type="entry name" value="Glycogen Phosphorylase B"/>
    <property type="match status" value="2"/>
</dbReference>
<evidence type="ECO:0000256" key="4">
    <source>
        <dbReference type="RuleBase" id="RU362057"/>
    </source>
</evidence>